<dbReference type="RefSeq" id="WP_315994142.1">
    <property type="nucleotide sequence ID" value="NZ_JAWDIS010000001.1"/>
</dbReference>
<keyword evidence="3" id="KW-1185">Reference proteome</keyword>
<dbReference type="EMBL" id="JAWDIS010000001">
    <property type="protein sequence ID" value="MDU0366940.1"/>
    <property type="molecule type" value="Genomic_DNA"/>
</dbReference>
<protein>
    <submittedName>
        <fullName evidence="2">Uncharacterized protein</fullName>
    </submittedName>
</protein>
<evidence type="ECO:0000313" key="3">
    <source>
        <dbReference type="Proteomes" id="UP001263371"/>
    </source>
</evidence>
<evidence type="ECO:0000313" key="2">
    <source>
        <dbReference type="EMBL" id="MDU0366940.1"/>
    </source>
</evidence>
<keyword evidence="1" id="KW-1133">Transmembrane helix</keyword>
<name>A0ABU3T6F4_9MICO</name>
<dbReference type="Proteomes" id="UP001263371">
    <property type="component" value="Unassembled WGS sequence"/>
</dbReference>
<accession>A0ABU3T6F4</accession>
<feature type="transmembrane region" description="Helical" evidence="1">
    <location>
        <begin position="243"/>
        <end position="264"/>
    </location>
</feature>
<keyword evidence="1" id="KW-0472">Membrane</keyword>
<proteinExistence type="predicted"/>
<sequence length="267" mass="28861">MPAAIDYSPLTHPVPAPTRTNTTAYAVSRLAEVNGWEYCTHAVAQPLPGVVFREPDGRPRSSQRSVNIVRIPGSPSIEIGDSFYAEIAQGNQYTRTWGYAAVDLGVDAPSLTVEARSNRLLSPLPATPAGAVQDERHPGVLVEAAPGSEQDAHSLLTTEIVAALGDQTYPLNLELAGRWLFLYAPRSLSTDDAESWRHVLHTVDLVVRRMREWHPAGAHSPFGTSNRTHAREARDARVNGRRVAWQLSLLAVAMVGGAVAALIIGGR</sequence>
<gene>
    <name evidence="2" type="ORF">RWH45_06920</name>
</gene>
<organism evidence="2 3">
    <name type="scientific">Microbacterium galbum</name>
    <dbReference type="NCBI Taxonomy" id="3075994"/>
    <lineage>
        <taxon>Bacteria</taxon>
        <taxon>Bacillati</taxon>
        <taxon>Actinomycetota</taxon>
        <taxon>Actinomycetes</taxon>
        <taxon>Micrococcales</taxon>
        <taxon>Microbacteriaceae</taxon>
        <taxon>Microbacterium</taxon>
    </lineage>
</organism>
<evidence type="ECO:0000256" key="1">
    <source>
        <dbReference type="SAM" id="Phobius"/>
    </source>
</evidence>
<keyword evidence="1" id="KW-0812">Transmembrane</keyword>
<reference evidence="2 3" key="1">
    <citation type="submission" date="2023-09" db="EMBL/GenBank/DDBJ databases">
        <title>Microbacterium fusihabitans sp. nov., Microbacterium phycihabitans sp. nov., and Microbacterium cervinum sp. nov., isolated from dried seaweeds of beach.</title>
        <authorList>
            <person name="Lee S.D."/>
        </authorList>
    </citation>
    <scope>NUCLEOTIDE SEQUENCE [LARGE SCALE GENOMIC DNA]</scope>
    <source>
        <strain evidence="2 3">KSW4-17</strain>
    </source>
</reference>
<comment type="caution">
    <text evidence="2">The sequence shown here is derived from an EMBL/GenBank/DDBJ whole genome shotgun (WGS) entry which is preliminary data.</text>
</comment>